<gene>
    <name evidence="1" type="ORF">QAD02_001258</name>
</gene>
<name>A0ACC2NFH6_9HYME</name>
<proteinExistence type="predicted"/>
<keyword evidence="2" id="KW-1185">Reference proteome</keyword>
<dbReference type="Proteomes" id="UP001239111">
    <property type="component" value="Chromosome 3"/>
</dbReference>
<comment type="caution">
    <text evidence="1">The sequence shown here is derived from an EMBL/GenBank/DDBJ whole genome shotgun (WGS) entry which is preliminary data.</text>
</comment>
<accession>A0ACC2NFH6</accession>
<reference evidence="1" key="1">
    <citation type="submission" date="2023-04" db="EMBL/GenBank/DDBJ databases">
        <title>A chromosome-level genome assembly of the parasitoid wasp Eretmocerus hayati.</title>
        <authorList>
            <person name="Zhong Y."/>
            <person name="Liu S."/>
            <person name="Liu Y."/>
        </authorList>
    </citation>
    <scope>NUCLEOTIDE SEQUENCE</scope>
    <source>
        <strain evidence="1">ZJU_SS_LIU_2023</strain>
    </source>
</reference>
<dbReference type="EMBL" id="CM056743">
    <property type="protein sequence ID" value="KAJ8669999.1"/>
    <property type="molecule type" value="Genomic_DNA"/>
</dbReference>
<sequence length="121" mass="13911">MLINIRRTNISAGYAKIPQTPVTHNEIDGQIESCIYHEDDFIDEDVCNTRCRKLRSHFKDQIILGGSCIAGHCQCEFDTGNTLKTRPLFSLDEEVAKKKRNEKHNNPEELANLKKYHPGRK</sequence>
<evidence type="ECO:0000313" key="1">
    <source>
        <dbReference type="EMBL" id="KAJ8669999.1"/>
    </source>
</evidence>
<evidence type="ECO:0000313" key="2">
    <source>
        <dbReference type="Proteomes" id="UP001239111"/>
    </source>
</evidence>
<organism evidence="1 2">
    <name type="scientific">Eretmocerus hayati</name>
    <dbReference type="NCBI Taxonomy" id="131215"/>
    <lineage>
        <taxon>Eukaryota</taxon>
        <taxon>Metazoa</taxon>
        <taxon>Ecdysozoa</taxon>
        <taxon>Arthropoda</taxon>
        <taxon>Hexapoda</taxon>
        <taxon>Insecta</taxon>
        <taxon>Pterygota</taxon>
        <taxon>Neoptera</taxon>
        <taxon>Endopterygota</taxon>
        <taxon>Hymenoptera</taxon>
        <taxon>Apocrita</taxon>
        <taxon>Proctotrupomorpha</taxon>
        <taxon>Chalcidoidea</taxon>
        <taxon>Aphelinidae</taxon>
        <taxon>Aphelininae</taxon>
        <taxon>Eretmocerus</taxon>
    </lineage>
</organism>
<protein>
    <submittedName>
        <fullName evidence="1">Uncharacterized protein</fullName>
    </submittedName>
</protein>